<dbReference type="OrthoDB" id="5317514at2759"/>
<evidence type="ECO:0000256" key="3">
    <source>
        <dbReference type="ARBA" id="ARBA00022692"/>
    </source>
</evidence>
<dbReference type="GO" id="GO:0008305">
    <property type="term" value="C:integrin complex"/>
    <property type="evidence" value="ECO:0007669"/>
    <property type="project" value="InterPro"/>
</dbReference>
<evidence type="ECO:0000313" key="18">
    <source>
        <dbReference type="EMBL" id="KAJ8024743.1"/>
    </source>
</evidence>
<dbReference type="InterPro" id="IPR013649">
    <property type="entry name" value="Integrin_alpha_Ig-like_1"/>
</dbReference>
<evidence type="ECO:0000313" key="19">
    <source>
        <dbReference type="Proteomes" id="UP001152320"/>
    </source>
</evidence>
<evidence type="ECO:0000259" key="15">
    <source>
        <dbReference type="Pfam" id="PF08441"/>
    </source>
</evidence>
<keyword evidence="10 13" id="KW-0675">Receptor</keyword>
<dbReference type="PRINTS" id="PR01185">
    <property type="entry name" value="INTEGRINA"/>
</dbReference>
<evidence type="ECO:0000256" key="11">
    <source>
        <dbReference type="ARBA" id="ARBA00023180"/>
    </source>
</evidence>
<dbReference type="Gene3D" id="2.130.10.130">
    <property type="entry name" value="Integrin alpha, N-terminal"/>
    <property type="match status" value="1"/>
</dbReference>
<evidence type="ECO:0000256" key="10">
    <source>
        <dbReference type="ARBA" id="ARBA00023170"/>
    </source>
</evidence>
<comment type="caution">
    <text evidence="18">The sequence shown here is derived from an EMBL/GenBank/DDBJ whole genome shotgun (WGS) entry which is preliminary data.</text>
</comment>
<dbReference type="SUPFAM" id="SSF69318">
    <property type="entry name" value="Integrin alpha N-terminal domain"/>
    <property type="match status" value="1"/>
</dbReference>
<evidence type="ECO:0000256" key="14">
    <source>
        <dbReference type="SAM" id="MobiDB-lite"/>
    </source>
</evidence>
<dbReference type="Gene3D" id="2.60.40.1510">
    <property type="entry name" value="ntegrin, alpha v. Chain A, domain 3"/>
    <property type="match status" value="1"/>
</dbReference>
<dbReference type="Gene3D" id="2.60.40.1530">
    <property type="entry name" value="ntegrin, alpha v. Chain A, domain 4"/>
    <property type="match status" value="1"/>
</dbReference>
<feature type="domain" description="Integrin alpha third immunoglobulin-like" evidence="17">
    <location>
        <begin position="790"/>
        <end position="1011"/>
    </location>
</feature>
<feature type="repeat" description="FG-GAP" evidence="12">
    <location>
        <begin position="285"/>
        <end position="350"/>
    </location>
</feature>
<dbReference type="InterPro" id="IPR013519">
    <property type="entry name" value="Int_alpha_beta-p"/>
</dbReference>
<dbReference type="InterPro" id="IPR048285">
    <property type="entry name" value="Integrin_alpha_Ig-like_2"/>
</dbReference>
<gene>
    <name evidence="18" type="ORF">HOLleu_34741</name>
</gene>
<dbReference type="GO" id="GO:0007229">
    <property type="term" value="P:integrin-mediated signaling pathway"/>
    <property type="evidence" value="ECO:0007669"/>
    <property type="project" value="UniProtKB-KW"/>
</dbReference>
<dbReference type="GO" id="GO:0009897">
    <property type="term" value="C:external side of plasma membrane"/>
    <property type="evidence" value="ECO:0007669"/>
    <property type="project" value="TreeGrafter"/>
</dbReference>
<comment type="subcellular location">
    <subcellularLocation>
        <location evidence="1 13">Membrane</location>
        <topology evidence="1 13">Single-pass type I membrane protein</topology>
    </subcellularLocation>
</comment>
<name>A0A9Q0YLH6_HOLLE</name>
<evidence type="ECO:0000256" key="8">
    <source>
        <dbReference type="ARBA" id="ARBA00023037"/>
    </source>
</evidence>
<accession>A0A9Q0YLH6</accession>
<dbReference type="SMART" id="SM00191">
    <property type="entry name" value="Int_alpha"/>
    <property type="match status" value="5"/>
</dbReference>
<evidence type="ECO:0000256" key="12">
    <source>
        <dbReference type="PROSITE-ProRule" id="PRU00803"/>
    </source>
</evidence>
<feature type="repeat" description="FG-GAP" evidence="12">
    <location>
        <begin position="413"/>
        <end position="476"/>
    </location>
</feature>
<evidence type="ECO:0000256" key="2">
    <source>
        <dbReference type="ARBA" id="ARBA00008054"/>
    </source>
</evidence>
<feature type="compositionally biased region" description="Polar residues" evidence="14">
    <location>
        <begin position="113"/>
        <end position="123"/>
    </location>
</feature>
<dbReference type="PROSITE" id="PS51470">
    <property type="entry name" value="FG_GAP"/>
    <property type="match status" value="5"/>
</dbReference>
<dbReference type="PANTHER" id="PTHR23220">
    <property type="entry name" value="INTEGRIN ALPHA"/>
    <property type="match status" value="1"/>
</dbReference>
<dbReference type="InterPro" id="IPR032695">
    <property type="entry name" value="Integrin_dom_sf"/>
</dbReference>
<feature type="domain" description="Integrin alpha first immunoglubulin-like" evidence="15">
    <location>
        <begin position="492"/>
        <end position="587"/>
    </location>
</feature>
<dbReference type="GO" id="GO:0098609">
    <property type="term" value="P:cell-cell adhesion"/>
    <property type="evidence" value="ECO:0007669"/>
    <property type="project" value="TreeGrafter"/>
</dbReference>
<keyword evidence="11" id="KW-0325">Glycoprotein</keyword>
<evidence type="ECO:0000256" key="5">
    <source>
        <dbReference type="ARBA" id="ARBA00022737"/>
    </source>
</evidence>
<dbReference type="GO" id="GO:0033627">
    <property type="term" value="P:cell adhesion mediated by integrin"/>
    <property type="evidence" value="ECO:0007669"/>
    <property type="project" value="TreeGrafter"/>
</dbReference>
<dbReference type="InterPro" id="IPR000413">
    <property type="entry name" value="Integrin_alpha"/>
</dbReference>
<dbReference type="InterPro" id="IPR048286">
    <property type="entry name" value="Integrin_alpha_Ig-like_3"/>
</dbReference>
<evidence type="ECO:0000256" key="9">
    <source>
        <dbReference type="ARBA" id="ARBA00023136"/>
    </source>
</evidence>
<feature type="repeat" description="FG-GAP" evidence="12">
    <location>
        <begin position="230"/>
        <end position="284"/>
    </location>
</feature>
<keyword evidence="8 13" id="KW-0401">Integrin</keyword>
<dbReference type="Pfam" id="PF20806">
    <property type="entry name" value="Integrin_A_Ig_3"/>
    <property type="match status" value="1"/>
</dbReference>
<keyword evidence="5" id="KW-0677">Repeat</keyword>
<keyword evidence="3 13" id="KW-0812">Transmembrane</keyword>
<dbReference type="InterPro" id="IPR013517">
    <property type="entry name" value="FG-GAP"/>
</dbReference>
<dbReference type="GO" id="GO:0007160">
    <property type="term" value="P:cell-matrix adhesion"/>
    <property type="evidence" value="ECO:0007669"/>
    <property type="project" value="TreeGrafter"/>
</dbReference>
<organism evidence="18 19">
    <name type="scientific">Holothuria leucospilota</name>
    <name type="common">Black long sea cucumber</name>
    <name type="synonym">Mertensiothuria leucospilota</name>
    <dbReference type="NCBI Taxonomy" id="206669"/>
    <lineage>
        <taxon>Eukaryota</taxon>
        <taxon>Metazoa</taxon>
        <taxon>Echinodermata</taxon>
        <taxon>Eleutherozoa</taxon>
        <taxon>Echinozoa</taxon>
        <taxon>Holothuroidea</taxon>
        <taxon>Aspidochirotacea</taxon>
        <taxon>Aspidochirotida</taxon>
        <taxon>Holothuriidae</taxon>
        <taxon>Holothuria</taxon>
    </lineage>
</organism>
<dbReference type="Gene3D" id="1.20.5.930">
    <property type="entry name" value="Bicelle-embedded integrin alpha(iib) transmembrane segment"/>
    <property type="match status" value="1"/>
</dbReference>
<dbReference type="PANTHER" id="PTHR23220:SF133">
    <property type="entry name" value="INTEGRIN ALPHA-PS2"/>
    <property type="match status" value="1"/>
</dbReference>
<proteinExistence type="inferred from homology"/>
<dbReference type="SUPFAM" id="SSF69179">
    <property type="entry name" value="Integrin domains"/>
    <property type="match status" value="3"/>
</dbReference>
<evidence type="ECO:0000256" key="6">
    <source>
        <dbReference type="ARBA" id="ARBA00022889"/>
    </source>
</evidence>
<comment type="similarity">
    <text evidence="2 13">Belongs to the integrin alpha chain family.</text>
</comment>
<dbReference type="Gene3D" id="2.60.40.1460">
    <property type="entry name" value="Integrin domains. Chain A, domain 2"/>
    <property type="match status" value="1"/>
</dbReference>
<keyword evidence="7 13" id="KW-1133">Transmembrane helix</keyword>
<evidence type="ECO:0000256" key="1">
    <source>
        <dbReference type="ARBA" id="ARBA00004479"/>
    </source>
</evidence>
<evidence type="ECO:0000256" key="7">
    <source>
        <dbReference type="ARBA" id="ARBA00022989"/>
    </source>
</evidence>
<dbReference type="Pfam" id="PF08441">
    <property type="entry name" value="Integrin_A_Ig_1"/>
    <property type="match status" value="1"/>
</dbReference>
<feature type="repeat" description="FG-GAP" evidence="12">
    <location>
        <begin position="351"/>
        <end position="409"/>
    </location>
</feature>
<protein>
    <submittedName>
        <fullName evidence="18">Integrin alpha-8</fullName>
    </submittedName>
</protein>
<sequence length="1073" mass="120015">MVTRVTMKVFLCNTYHLFFFEILRLCASFNLDESFPTIHYGELKSLFGYSVAMHREGEENMLLVGAPKAQSLTRPEIVRGGLVYRCPAINSSDGCGRIVFDTKGHPSTRKGRQNGSKSNQMFGSTVQSAGPDSLVMACAPNFVKYFTSSNGNEDTYSPCGVCFVATNNFNQMYKYNPCQHGSTQQRGCQLGFSGLISMDSLFLGGPGSFYWQGQVFRQKYPVPENSWPMTSSRDSITFDDSYQGYSVAQGDLDGNGTIDYVTGAPNRHGLLGSVLVYSSSVSFENPMFEIIGHQVGSYFGHSVAVSDFNGDGLEDLVVSAPTFTDYTPAVPLFDIGRIYIYYQNETGSLRSKPVITQGFESNGRFGFTLVAMGDINLDGYNDLAVSAPYENNGEGAVYTFLGHPDGLRSKPSQVIKPPQSGRRPFRGFGFSMSGNFDIDQNNYTDLLIGAPHSSSVVLYKARQVMKLFLDIRFDVKGVMYKNRDLQLPDGSFVSGFNTTVCLRYSGINVREIGTFQCSVRADSLRQVNSRAFFIDNAGRQGDVLQTITQAQINHTHCMQYTTFLRRTLRDFQSIGITYRCSLDQETQTSAVPDRSRDTTETEQTEITRLLPVFTNCTNENCFPRLYLLAERKLGNETDDTALLVGATTHFNITITVGNEGDEAFQTKLYVILPQGIQFSGVTRNSDHVITCSTGNQENLIVCELDSPFEGGGNSMTFEMLLTSEGLDGNSEYVDIELEVRSSFQESGEERADNFVTVRIQVETKVDVVMYSDSIPSQYTLQITEGFIYTNYEHEIEAGSEVVHIFAVQNFGPSDIETAELTVWWPMYTIHGYLLYLMNVTLNTGEECHVNEELNPINLKIEPQAKVADFKLAVDMSDPFSHSNDHNNSNDTEMEEDYIDLPTNISRNRLKRSSSVTFDEYDEYEAKYKEIHCKEGMEECYVIKCPLNNIVGSGNRKVVTLQLRSRIWENTFNLLPGKEWRLSSNALLTVKSLPYRIQPKELPVVSARATIDVTEPVPLLSPRKAPPFWIIVVSVVGGIVILTLILGSLLKLGFFSRRKFRRLRNEDLKGPVDT</sequence>
<feature type="transmembrane region" description="Helical" evidence="13">
    <location>
        <begin position="1027"/>
        <end position="1053"/>
    </location>
</feature>
<reference evidence="18" key="1">
    <citation type="submission" date="2021-10" db="EMBL/GenBank/DDBJ databases">
        <title>Tropical sea cucumber genome reveals ecological adaptation and Cuvierian tubules defense mechanism.</title>
        <authorList>
            <person name="Chen T."/>
        </authorList>
    </citation>
    <scope>NUCLEOTIDE SEQUENCE</scope>
    <source>
        <strain evidence="18">Nanhai2018</strain>
        <tissue evidence="18">Muscle</tissue>
    </source>
</reference>
<keyword evidence="6 13" id="KW-0130">Cell adhesion</keyword>
<keyword evidence="4" id="KW-0732">Signal</keyword>
<evidence type="ECO:0000259" key="16">
    <source>
        <dbReference type="Pfam" id="PF20805"/>
    </source>
</evidence>
<dbReference type="Proteomes" id="UP001152320">
    <property type="component" value="Chromosome 18"/>
</dbReference>
<dbReference type="Pfam" id="PF01839">
    <property type="entry name" value="FG-GAP"/>
    <property type="match status" value="2"/>
</dbReference>
<dbReference type="InterPro" id="IPR028994">
    <property type="entry name" value="Integrin_alpha_N"/>
</dbReference>
<evidence type="ECO:0000259" key="17">
    <source>
        <dbReference type="Pfam" id="PF20806"/>
    </source>
</evidence>
<dbReference type="Pfam" id="PF20805">
    <property type="entry name" value="Integrin_A_Ig_2"/>
    <property type="match status" value="1"/>
</dbReference>
<dbReference type="EMBL" id="JAIZAY010000018">
    <property type="protein sequence ID" value="KAJ8024743.1"/>
    <property type="molecule type" value="Genomic_DNA"/>
</dbReference>
<dbReference type="GO" id="GO:0005178">
    <property type="term" value="F:integrin binding"/>
    <property type="evidence" value="ECO:0007669"/>
    <property type="project" value="TreeGrafter"/>
</dbReference>
<keyword evidence="19" id="KW-1185">Reference proteome</keyword>
<feature type="region of interest" description="Disordered" evidence="14">
    <location>
        <begin position="103"/>
        <end position="123"/>
    </location>
</feature>
<feature type="repeat" description="FG-GAP" evidence="12">
    <location>
        <begin position="33"/>
        <end position="95"/>
    </location>
</feature>
<feature type="domain" description="Integrin alpha second immunoglobulin-like" evidence="16">
    <location>
        <begin position="616"/>
        <end position="761"/>
    </location>
</feature>
<dbReference type="AlphaFoldDB" id="A0A9Q0YLH6"/>
<evidence type="ECO:0000256" key="13">
    <source>
        <dbReference type="RuleBase" id="RU003762"/>
    </source>
</evidence>
<keyword evidence="9 13" id="KW-0472">Membrane</keyword>
<evidence type="ECO:0000256" key="4">
    <source>
        <dbReference type="ARBA" id="ARBA00022729"/>
    </source>
</evidence>